<dbReference type="PROSITE" id="PS50294">
    <property type="entry name" value="WD_REPEATS_REGION"/>
    <property type="match status" value="7"/>
</dbReference>
<dbReference type="PROSITE" id="PS00678">
    <property type="entry name" value="WD_REPEATS_1"/>
    <property type="match status" value="4"/>
</dbReference>
<dbReference type="InterPro" id="IPR036322">
    <property type="entry name" value="WD40_repeat_dom_sf"/>
</dbReference>
<comment type="similarity">
    <text evidence="3">Belongs to the WD repeat MDV1/CAF4 family.</text>
</comment>
<keyword evidence="10" id="KW-1185">Reference proteome</keyword>
<dbReference type="Gene3D" id="2.130.10.10">
    <property type="entry name" value="YVTN repeat-like/Quinoprotein amine dehydrogenase"/>
    <property type="match status" value="3"/>
</dbReference>
<keyword evidence="8" id="KW-0812">Transmembrane</keyword>
<dbReference type="PANTHER" id="PTHR22847:SF637">
    <property type="entry name" value="WD REPEAT DOMAIN 5B"/>
    <property type="match status" value="1"/>
</dbReference>
<keyword evidence="1 6" id="KW-0853">WD repeat</keyword>
<name>A0AAV9XEW0_9PEZI</name>
<feature type="repeat" description="WD" evidence="6">
    <location>
        <begin position="165"/>
        <end position="206"/>
    </location>
</feature>
<evidence type="ECO:0000256" key="1">
    <source>
        <dbReference type="ARBA" id="ARBA00022574"/>
    </source>
</evidence>
<dbReference type="CDD" id="cd00200">
    <property type="entry name" value="WD40"/>
    <property type="match status" value="1"/>
</dbReference>
<dbReference type="InterPro" id="IPR015943">
    <property type="entry name" value="WD40/YVTN_repeat-like_dom_sf"/>
</dbReference>
<feature type="region of interest" description="Disordered" evidence="7">
    <location>
        <begin position="1"/>
        <end position="23"/>
    </location>
</feature>
<evidence type="ECO:0000256" key="7">
    <source>
        <dbReference type="SAM" id="MobiDB-lite"/>
    </source>
</evidence>
<dbReference type="PROSITE" id="PS50082">
    <property type="entry name" value="WD_REPEATS_2"/>
    <property type="match status" value="7"/>
</dbReference>
<dbReference type="Proteomes" id="UP001365542">
    <property type="component" value="Unassembled WGS sequence"/>
</dbReference>
<dbReference type="EMBL" id="JAVHJO010000004">
    <property type="protein sequence ID" value="KAK6540639.1"/>
    <property type="molecule type" value="Genomic_DNA"/>
</dbReference>
<dbReference type="GO" id="GO:1990234">
    <property type="term" value="C:transferase complex"/>
    <property type="evidence" value="ECO:0007669"/>
    <property type="project" value="UniProtKB-ARBA"/>
</dbReference>
<dbReference type="Pfam" id="PF00400">
    <property type="entry name" value="WD40"/>
    <property type="match status" value="7"/>
</dbReference>
<dbReference type="InterPro" id="IPR019775">
    <property type="entry name" value="WD40_repeat_CS"/>
</dbReference>
<dbReference type="PANTHER" id="PTHR22847">
    <property type="entry name" value="WD40 REPEAT PROTEIN"/>
    <property type="match status" value="1"/>
</dbReference>
<feature type="repeat" description="WD" evidence="6">
    <location>
        <begin position="43"/>
        <end position="74"/>
    </location>
</feature>
<feature type="repeat" description="WD" evidence="6">
    <location>
        <begin position="250"/>
        <end position="282"/>
    </location>
</feature>
<dbReference type="InterPro" id="IPR020472">
    <property type="entry name" value="WD40_PAC1"/>
</dbReference>
<keyword evidence="8" id="KW-1133">Transmembrane helix</keyword>
<accession>A0AAV9XEW0</accession>
<feature type="repeat" description="WD" evidence="6">
    <location>
        <begin position="83"/>
        <end position="124"/>
    </location>
</feature>
<evidence type="ECO:0000313" key="9">
    <source>
        <dbReference type="EMBL" id="KAK6540639.1"/>
    </source>
</evidence>
<evidence type="ECO:0000313" key="10">
    <source>
        <dbReference type="Proteomes" id="UP001365542"/>
    </source>
</evidence>
<proteinExistence type="inferred from homology"/>
<feature type="transmembrane region" description="Helical" evidence="8">
    <location>
        <begin position="736"/>
        <end position="757"/>
    </location>
</feature>
<dbReference type="InterPro" id="IPR001680">
    <property type="entry name" value="WD40_rpt"/>
</dbReference>
<evidence type="ECO:0000256" key="6">
    <source>
        <dbReference type="PROSITE-ProRule" id="PRU00221"/>
    </source>
</evidence>
<organism evidence="9 10">
    <name type="scientific">Orbilia ellipsospora</name>
    <dbReference type="NCBI Taxonomy" id="2528407"/>
    <lineage>
        <taxon>Eukaryota</taxon>
        <taxon>Fungi</taxon>
        <taxon>Dikarya</taxon>
        <taxon>Ascomycota</taxon>
        <taxon>Pezizomycotina</taxon>
        <taxon>Orbiliomycetes</taxon>
        <taxon>Orbiliales</taxon>
        <taxon>Orbiliaceae</taxon>
        <taxon>Orbilia</taxon>
    </lineage>
</organism>
<keyword evidence="2" id="KW-0677">Repeat</keyword>
<gene>
    <name evidence="9" type="ORF">TWF694_008033</name>
</gene>
<feature type="compositionally biased region" description="Pro residues" evidence="7">
    <location>
        <begin position="1"/>
        <end position="10"/>
    </location>
</feature>
<dbReference type="SUPFAM" id="SSF50978">
    <property type="entry name" value="WD40 repeat-like"/>
    <property type="match status" value="1"/>
</dbReference>
<evidence type="ECO:0000256" key="4">
    <source>
        <dbReference type="ARBA" id="ARBA00039789"/>
    </source>
</evidence>
<feature type="repeat" description="WD" evidence="6">
    <location>
        <begin position="333"/>
        <end position="374"/>
    </location>
</feature>
<feature type="transmembrane region" description="Helical" evidence="8">
    <location>
        <begin position="763"/>
        <end position="784"/>
    </location>
</feature>
<comment type="caution">
    <text evidence="9">The sequence shown here is derived from an EMBL/GenBank/DDBJ whole genome shotgun (WGS) entry which is preliminary data.</text>
</comment>
<dbReference type="SMART" id="SM00320">
    <property type="entry name" value="WD40"/>
    <property type="match status" value="7"/>
</dbReference>
<evidence type="ECO:0000256" key="3">
    <source>
        <dbReference type="ARBA" id="ARBA00038415"/>
    </source>
</evidence>
<feature type="region of interest" description="Disordered" evidence="7">
    <location>
        <begin position="369"/>
        <end position="394"/>
    </location>
</feature>
<feature type="repeat" description="WD" evidence="6">
    <location>
        <begin position="291"/>
        <end position="332"/>
    </location>
</feature>
<evidence type="ECO:0000256" key="2">
    <source>
        <dbReference type="ARBA" id="ARBA00022737"/>
    </source>
</evidence>
<dbReference type="PRINTS" id="PR00320">
    <property type="entry name" value="GPROTEINBRPT"/>
</dbReference>
<evidence type="ECO:0000256" key="5">
    <source>
        <dbReference type="ARBA" id="ARBA00043913"/>
    </source>
</evidence>
<protein>
    <recommendedName>
        <fullName evidence="4">Mitochondrial division protein 1</fullName>
    </recommendedName>
</protein>
<feature type="repeat" description="WD" evidence="6">
    <location>
        <begin position="208"/>
        <end position="249"/>
    </location>
</feature>
<evidence type="ECO:0000256" key="8">
    <source>
        <dbReference type="SAM" id="Phobius"/>
    </source>
</evidence>
<reference evidence="9 10" key="1">
    <citation type="submission" date="2019-10" db="EMBL/GenBank/DDBJ databases">
        <authorList>
            <person name="Palmer J.M."/>
        </authorList>
    </citation>
    <scope>NUCLEOTIDE SEQUENCE [LARGE SCALE GENOMIC DNA]</scope>
    <source>
        <strain evidence="9 10">TWF694</strain>
    </source>
</reference>
<comment type="function">
    <text evidence="5">Involved in mitochondrial fission. Acts as an adapter protein required to form mitochondrial fission complexes. Formation of these complexes is required to promote constriction and fission of the mitochondrial compartment at a late step in mitochondrial division.</text>
</comment>
<keyword evidence="8" id="KW-0472">Membrane</keyword>
<sequence length="793" mass="88188">MDLPQRPPLPRIATSSRDRKHCGPNFSNADIPSPIISKLINTLNGHTDLIASVAFSSDGHIASGSRDRTVKLWSDAGKLLQTLRGHTNSIACVAFSPDGRKLASASHDKRINVWDIHTEEDSRKNIAPFRRIARGISQLIWHAPLSDDAGAEPKEPLATETPKILEGHTDYVTAIAFSPNGKLLASTSRDTTIKLWNVATGGSLSKVLKGHSHWVTCVAFSVNGKQLLSGSRDKRVILWELRSKTSSKTLGRHQDRVTSVAFAPEGELLASASSDLTIMVWDSSGALAHTLRGHTDIIQSISFSADGKQLASASDDKIINRWDTGSGLLLESLKGHTGNISSVAFSPNDTHLASGSWDGTVKLWDVPNSPKTLPPQDNPRSLIRGQSNLSDKDGNVSEIEGEVPGAQAALDVESLPRGSQKTGYTEIGRYLPSFATLSKLHVWVSASLRRPEPTCPPGIERIKWKCACGTEFCQDVALGEGESVKEFAKMMNEAHQQDQVIKGDTSYWSFSGHIRTLTAWFSKSKTSLPTHQSMDMINTSKAAGATKQQHIVQHTNRITKPRKGGGGGKKINPFGLGKAKGLYLLYCINERANKRVLLDANVNVDTSDYLLFKTLNEEYNRFFPRWRRFLSFKKLQRIDFVKFELFWDYGVQITAREPPHCFPPDASIDYTYTRSNAPIDQAVLLHYFENYNCLRFNHSTYFTTRFPKRIGRLNRFKFGQEGWGLHFDEHLDWFKIWIAAISSFAVSLTFGMIWTIFMHDIQGAFGISAYLLTQVAIVIGLWNLQMIAISPRR</sequence>
<dbReference type="AlphaFoldDB" id="A0AAV9XEW0"/>